<dbReference type="Proteomes" id="UP000324222">
    <property type="component" value="Unassembled WGS sequence"/>
</dbReference>
<dbReference type="AlphaFoldDB" id="A0A5B7EVK9"/>
<organism evidence="1 2">
    <name type="scientific">Portunus trituberculatus</name>
    <name type="common">Swimming crab</name>
    <name type="synonym">Neptunus trituberculatus</name>
    <dbReference type="NCBI Taxonomy" id="210409"/>
    <lineage>
        <taxon>Eukaryota</taxon>
        <taxon>Metazoa</taxon>
        <taxon>Ecdysozoa</taxon>
        <taxon>Arthropoda</taxon>
        <taxon>Crustacea</taxon>
        <taxon>Multicrustacea</taxon>
        <taxon>Malacostraca</taxon>
        <taxon>Eumalacostraca</taxon>
        <taxon>Eucarida</taxon>
        <taxon>Decapoda</taxon>
        <taxon>Pleocyemata</taxon>
        <taxon>Brachyura</taxon>
        <taxon>Eubrachyura</taxon>
        <taxon>Portunoidea</taxon>
        <taxon>Portunidae</taxon>
        <taxon>Portuninae</taxon>
        <taxon>Portunus</taxon>
    </lineage>
</organism>
<gene>
    <name evidence="1" type="ORF">E2C01_030699</name>
</gene>
<reference evidence="1 2" key="1">
    <citation type="submission" date="2019-05" db="EMBL/GenBank/DDBJ databases">
        <title>Another draft genome of Portunus trituberculatus and its Hox gene families provides insights of decapod evolution.</title>
        <authorList>
            <person name="Jeong J.-H."/>
            <person name="Song I."/>
            <person name="Kim S."/>
            <person name="Choi T."/>
            <person name="Kim D."/>
            <person name="Ryu S."/>
            <person name="Kim W."/>
        </authorList>
    </citation>
    <scope>NUCLEOTIDE SEQUENCE [LARGE SCALE GENOMIC DNA]</scope>
    <source>
        <tissue evidence="1">Muscle</tissue>
    </source>
</reference>
<comment type="caution">
    <text evidence="1">The sequence shown here is derived from an EMBL/GenBank/DDBJ whole genome shotgun (WGS) entry which is preliminary data.</text>
</comment>
<evidence type="ECO:0000313" key="1">
    <source>
        <dbReference type="EMBL" id="MPC37226.1"/>
    </source>
</evidence>
<accession>A0A5B7EVK9</accession>
<name>A0A5B7EVK9_PORTR</name>
<keyword evidence="2" id="KW-1185">Reference proteome</keyword>
<dbReference type="EMBL" id="VSRR010003719">
    <property type="protein sequence ID" value="MPC37226.1"/>
    <property type="molecule type" value="Genomic_DNA"/>
</dbReference>
<protein>
    <submittedName>
        <fullName evidence="1">Uncharacterized protein</fullName>
    </submittedName>
</protein>
<evidence type="ECO:0000313" key="2">
    <source>
        <dbReference type="Proteomes" id="UP000324222"/>
    </source>
</evidence>
<proteinExistence type="predicted"/>
<sequence length="97" mass="10695">MVRALAWEVLRRFLTSVRSSLAFFCNTLSWLYTSGESRRSVKGRVPLPHHNILGLRVGEVMGLERGCTVPGVLGGEMGLWGTLELVLGVMEGSEIYS</sequence>